<dbReference type="SUPFAM" id="SSF47203">
    <property type="entry name" value="Acyl-CoA dehydrogenase C-terminal domain-like"/>
    <property type="match status" value="1"/>
</dbReference>
<evidence type="ECO:0000256" key="2">
    <source>
        <dbReference type="ARBA" id="ARBA00022827"/>
    </source>
</evidence>
<dbReference type="PANTHER" id="PTHR43884:SF20">
    <property type="entry name" value="ACYL-COA DEHYDROGENASE FADE28"/>
    <property type="match status" value="1"/>
</dbReference>
<dbReference type="Gene3D" id="1.20.140.10">
    <property type="entry name" value="Butyryl-CoA Dehydrogenase, subunit A, domain 3"/>
    <property type="match status" value="1"/>
</dbReference>
<keyword evidence="1" id="KW-0285">Flavoprotein</keyword>
<dbReference type="HOGENOM" id="CLU_018204_5_0_9"/>
<evidence type="ECO:0000256" key="1">
    <source>
        <dbReference type="ARBA" id="ARBA00022630"/>
    </source>
</evidence>
<organism evidence="5 6">
    <name type="scientific">Kyrpidia tusciae (strain DSM 2912 / NBRC 15312 / T2)</name>
    <name type="common">Bacillus tusciae</name>
    <dbReference type="NCBI Taxonomy" id="562970"/>
    <lineage>
        <taxon>Bacteria</taxon>
        <taxon>Bacillati</taxon>
        <taxon>Bacillota</taxon>
        <taxon>Bacilli</taxon>
        <taxon>Bacillales</taxon>
        <taxon>Alicyclobacillaceae</taxon>
        <taxon>Kyrpidia</taxon>
    </lineage>
</organism>
<accession>D5WXV4</accession>
<dbReference type="OrthoDB" id="2450120at2"/>
<evidence type="ECO:0000313" key="6">
    <source>
        <dbReference type="Proteomes" id="UP000002368"/>
    </source>
</evidence>
<dbReference type="GO" id="GO:0003995">
    <property type="term" value="F:acyl-CoA dehydrogenase activity"/>
    <property type="evidence" value="ECO:0007669"/>
    <property type="project" value="TreeGrafter"/>
</dbReference>
<proteinExistence type="predicted"/>
<dbReference type="InterPro" id="IPR036250">
    <property type="entry name" value="AcylCo_DH-like_C"/>
</dbReference>
<keyword evidence="3" id="KW-0560">Oxidoreductase</keyword>
<dbReference type="EMBL" id="CP002017">
    <property type="protein sequence ID" value="ADG06013.1"/>
    <property type="molecule type" value="Genomic_DNA"/>
</dbReference>
<dbReference type="AlphaFoldDB" id="D5WXV4"/>
<dbReference type="KEGG" id="bts:Btus_1288"/>
<protein>
    <submittedName>
        <fullName evidence="5">Acyl-CoA dehydrogenase domain protein</fullName>
    </submittedName>
</protein>
<dbReference type="Pfam" id="PF00441">
    <property type="entry name" value="Acyl-CoA_dh_1"/>
    <property type="match status" value="1"/>
</dbReference>
<reference evidence="5 6" key="1">
    <citation type="journal article" date="2011" name="Stand. Genomic Sci.">
        <title>Complete genome sequence of the thermophilic, hydrogen-oxidizing Bacillus tusciae type strain (T2) and reclassification in the new genus, Kyrpidia gen. nov. as Kyrpidia tusciae comb. nov. and emendation of the family Alicyclobacillaceae da Costa and Rainey, 2010.</title>
        <authorList>
            <person name="Klenk H.P."/>
            <person name="Lapidus A."/>
            <person name="Chertkov O."/>
            <person name="Copeland A."/>
            <person name="Del Rio T.G."/>
            <person name="Nolan M."/>
            <person name="Lucas S."/>
            <person name="Chen F."/>
            <person name="Tice H."/>
            <person name="Cheng J.F."/>
            <person name="Han C."/>
            <person name="Bruce D."/>
            <person name="Goodwin L."/>
            <person name="Pitluck S."/>
            <person name="Pati A."/>
            <person name="Ivanova N."/>
            <person name="Mavromatis K."/>
            <person name="Daum C."/>
            <person name="Chen A."/>
            <person name="Palaniappan K."/>
            <person name="Chang Y.J."/>
            <person name="Land M."/>
            <person name="Hauser L."/>
            <person name="Jeffries C.D."/>
            <person name="Detter J.C."/>
            <person name="Rohde M."/>
            <person name="Abt B."/>
            <person name="Pukall R."/>
            <person name="Goker M."/>
            <person name="Bristow J."/>
            <person name="Markowitz V."/>
            <person name="Hugenholtz P."/>
            <person name="Eisen J.A."/>
        </authorList>
    </citation>
    <scope>NUCLEOTIDE SEQUENCE [LARGE SCALE GENOMIC DNA]</scope>
    <source>
        <strain evidence="5 6">DSM 2912</strain>
    </source>
</reference>
<keyword evidence="6" id="KW-1185">Reference proteome</keyword>
<dbReference type="PANTHER" id="PTHR43884">
    <property type="entry name" value="ACYL-COA DEHYDROGENASE"/>
    <property type="match status" value="1"/>
</dbReference>
<sequence>MSGDVRRMVADTARRIFQGQCTPELLAAADNHQFPTKLWSLLESNAFTKIDEEGLNTGDALVLLEIAGYYAVPGPLASSLAASKMMVDMGVPIPSGVVTCAIQPGGAIELTHEGERAVVSGTWVNVPWGRASDTVLAVFQTLGGWFAAVLNSRNVSWEKGQNLGGEPRDTLQASHVSPSFVQEISEQQSSTLRALLALSRVALTVGALERMLNMTVEYAQQRAQFGRSIGKFQAVQHQIAEMAAETAAVQALFNRAVYGVDQGEDMMRYASLAKIRIAEAIRVVTAGAHQVHGAIGFTQEYSLHYFSRRAWAYRHEYGNETWWSKILFAEIGNRDLWDFLTQPTRAE</sequence>
<gene>
    <name evidence="5" type="ordered locus">Btus_1288</name>
</gene>
<dbReference type="RefSeq" id="WP_013075303.1">
    <property type="nucleotide sequence ID" value="NC_014098.1"/>
</dbReference>
<evidence type="ECO:0000259" key="4">
    <source>
        <dbReference type="Pfam" id="PF00441"/>
    </source>
</evidence>
<name>D5WXV4_KYRT2</name>
<dbReference type="eggNOG" id="COG1960">
    <property type="taxonomic scope" value="Bacteria"/>
</dbReference>
<dbReference type="STRING" id="562970.Btus_1288"/>
<dbReference type="Proteomes" id="UP000002368">
    <property type="component" value="Chromosome"/>
</dbReference>
<evidence type="ECO:0000256" key="3">
    <source>
        <dbReference type="ARBA" id="ARBA00023002"/>
    </source>
</evidence>
<feature type="domain" description="Acyl-CoA dehydrogenase/oxidase C-terminal" evidence="4">
    <location>
        <begin position="197"/>
        <end position="318"/>
    </location>
</feature>
<keyword evidence="2" id="KW-0274">FAD</keyword>
<dbReference type="InterPro" id="IPR009075">
    <property type="entry name" value="AcylCo_DH/oxidase_C"/>
</dbReference>
<evidence type="ECO:0000313" key="5">
    <source>
        <dbReference type="EMBL" id="ADG06013.1"/>
    </source>
</evidence>